<evidence type="ECO:0000313" key="2">
    <source>
        <dbReference type="EMBL" id="VEL26317.1"/>
    </source>
</evidence>
<comment type="caution">
    <text evidence="2">The sequence shown here is derived from an EMBL/GenBank/DDBJ whole genome shotgun (WGS) entry which is preliminary data.</text>
</comment>
<organism evidence="2 3">
    <name type="scientific">Protopolystoma xenopodis</name>
    <dbReference type="NCBI Taxonomy" id="117903"/>
    <lineage>
        <taxon>Eukaryota</taxon>
        <taxon>Metazoa</taxon>
        <taxon>Spiralia</taxon>
        <taxon>Lophotrochozoa</taxon>
        <taxon>Platyhelminthes</taxon>
        <taxon>Monogenea</taxon>
        <taxon>Polyopisthocotylea</taxon>
        <taxon>Polystomatidea</taxon>
        <taxon>Polystomatidae</taxon>
        <taxon>Protopolystoma</taxon>
    </lineage>
</organism>
<accession>A0A3S5BJA1</accession>
<dbReference type="EMBL" id="CAAALY010079464">
    <property type="protein sequence ID" value="VEL26317.1"/>
    <property type="molecule type" value="Genomic_DNA"/>
</dbReference>
<dbReference type="AlphaFoldDB" id="A0A3S5BJA1"/>
<name>A0A3S5BJA1_9PLAT</name>
<feature type="compositionally biased region" description="Polar residues" evidence="1">
    <location>
        <begin position="115"/>
        <end position="128"/>
    </location>
</feature>
<evidence type="ECO:0000313" key="3">
    <source>
        <dbReference type="Proteomes" id="UP000784294"/>
    </source>
</evidence>
<reference evidence="2" key="1">
    <citation type="submission" date="2018-11" db="EMBL/GenBank/DDBJ databases">
        <authorList>
            <consortium name="Pathogen Informatics"/>
        </authorList>
    </citation>
    <scope>NUCLEOTIDE SEQUENCE</scope>
</reference>
<dbReference type="Proteomes" id="UP000784294">
    <property type="component" value="Unassembled WGS sequence"/>
</dbReference>
<feature type="region of interest" description="Disordered" evidence="1">
    <location>
        <begin position="115"/>
        <end position="137"/>
    </location>
</feature>
<proteinExistence type="predicted"/>
<evidence type="ECO:0000256" key="1">
    <source>
        <dbReference type="SAM" id="MobiDB-lite"/>
    </source>
</evidence>
<gene>
    <name evidence="2" type="ORF">PXEA_LOCUS19757</name>
</gene>
<keyword evidence="3" id="KW-1185">Reference proteome</keyword>
<protein>
    <submittedName>
        <fullName evidence="2">Uncharacterized protein</fullName>
    </submittedName>
</protein>
<sequence>MVRKIRIVLSSHDNRLLLRIRTGWLALRLTGQQLAPNAPRAAIPSPNDGGSSVSSRVCRVILSSNWGCTAGSGRSGSRAKQSIDKRSVDAKVAVAVGPLQSTNSVPPRRDNICSQIGQSGRLGNSQSTLRRRCTGQR</sequence>